<dbReference type="PANTHER" id="PTHR43586:SF8">
    <property type="entry name" value="CYSTEINE DESULFURASE 1, CHLOROPLASTIC"/>
    <property type="match status" value="1"/>
</dbReference>
<protein>
    <submittedName>
        <fullName evidence="7">Aminotransferase class V</fullName>
    </submittedName>
</protein>
<gene>
    <name evidence="7" type="ORF">Nkreftii_004159</name>
</gene>
<dbReference type="KEGG" id="nkf:Nkreftii_004159"/>
<dbReference type="InterPro" id="IPR000192">
    <property type="entry name" value="Aminotrans_V_dom"/>
</dbReference>
<comment type="catalytic activity">
    <reaction evidence="4">
        <text>(sulfur carrier)-H + L-cysteine = (sulfur carrier)-SH + L-alanine</text>
        <dbReference type="Rhea" id="RHEA:43892"/>
        <dbReference type="Rhea" id="RHEA-COMP:14737"/>
        <dbReference type="Rhea" id="RHEA-COMP:14739"/>
        <dbReference type="ChEBI" id="CHEBI:29917"/>
        <dbReference type="ChEBI" id="CHEBI:35235"/>
        <dbReference type="ChEBI" id="CHEBI:57972"/>
        <dbReference type="ChEBI" id="CHEBI:64428"/>
        <dbReference type="EC" id="2.8.1.7"/>
    </reaction>
</comment>
<sequence>MSDIDRRGFLVRTGLALTAAVLAEACSHTLASQPAPQPKFTNWEDLRTQFALSPRLIHLAAFFLASHPTPVRKAIERHRDGLDADPIGYWFEQEDKQEAKVLRAAADYLNADPTDIALTDSTTMGLGLLYGGLQLRRGQEILTTTHDHYSTEVSLRLRAERTGATVRQSPLYRALKTVTRDEIVESLRKGISPATRIVAVTWVHSSTGLKLPIHDMALAIQSINRSRDEQDRIIFCVDGLHGLGVEDFSVSELGCDFLVAGTHKWMFGPRGTGLVWGHPKAWPMTQATIPTFSGQAYELWMENKSSKDLPPSVHMTPGGFHSFEHRWALDEAFKFHQTIGKSRVAERISALNQQLKQGLASMRHVTLHTPMSQDLSAGIVCFDVDGIEPRAVVEKLRQRSIVGSVTPYATKYVRLAPSLINSPKEIETTLEEIRKLRMA</sequence>
<dbReference type="Gene3D" id="3.40.640.10">
    <property type="entry name" value="Type I PLP-dependent aspartate aminotransferase-like (Major domain)"/>
    <property type="match status" value="1"/>
</dbReference>
<dbReference type="InterPro" id="IPR015424">
    <property type="entry name" value="PyrdxlP-dep_Trfase"/>
</dbReference>
<dbReference type="Pfam" id="PF00266">
    <property type="entry name" value="Aminotran_5"/>
    <property type="match status" value="1"/>
</dbReference>
<dbReference type="GO" id="GO:0008483">
    <property type="term" value="F:transaminase activity"/>
    <property type="evidence" value="ECO:0007669"/>
    <property type="project" value="UniProtKB-KW"/>
</dbReference>
<keyword evidence="7" id="KW-0808">Transferase</keyword>
<evidence type="ECO:0000256" key="2">
    <source>
        <dbReference type="ARBA" id="ARBA00010447"/>
    </source>
</evidence>
<comment type="similarity">
    <text evidence="2">Belongs to the class-V pyridoxal-phosphate-dependent aminotransferase family. Csd subfamily.</text>
</comment>
<dbReference type="PROSITE" id="PS51318">
    <property type="entry name" value="TAT"/>
    <property type="match status" value="1"/>
</dbReference>
<evidence type="ECO:0000259" key="6">
    <source>
        <dbReference type="Pfam" id="PF00266"/>
    </source>
</evidence>
<feature type="domain" description="Aminotransferase class V" evidence="6">
    <location>
        <begin position="105"/>
        <end position="401"/>
    </location>
</feature>
<evidence type="ECO:0000313" key="7">
    <source>
        <dbReference type="EMBL" id="QPD06385.1"/>
    </source>
</evidence>
<evidence type="ECO:0000256" key="1">
    <source>
        <dbReference type="ARBA" id="ARBA00001933"/>
    </source>
</evidence>
<evidence type="ECO:0000256" key="3">
    <source>
        <dbReference type="ARBA" id="ARBA00022898"/>
    </source>
</evidence>
<dbReference type="Proteomes" id="UP000593737">
    <property type="component" value="Chromosome"/>
</dbReference>
<dbReference type="InterPro" id="IPR006311">
    <property type="entry name" value="TAT_signal"/>
</dbReference>
<keyword evidence="3" id="KW-0663">Pyridoxal phosphate</keyword>
<dbReference type="InterPro" id="IPR015422">
    <property type="entry name" value="PyrdxlP-dep_Trfase_small"/>
</dbReference>
<dbReference type="SUPFAM" id="SSF53383">
    <property type="entry name" value="PLP-dependent transferases"/>
    <property type="match status" value="1"/>
</dbReference>
<comment type="cofactor">
    <cofactor evidence="1 5">
        <name>pyridoxal 5'-phosphate</name>
        <dbReference type="ChEBI" id="CHEBI:597326"/>
    </cofactor>
</comment>
<keyword evidence="7" id="KW-0032">Aminotransferase</keyword>
<dbReference type="Gene3D" id="3.90.1150.10">
    <property type="entry name" value="Aspartate Aminotransferase, domain 1"/>
    <property type="match status" value="1"/>
</dbReference>
<dbReference type="PROSITE" id="PS00595">
    <property type="entry name" value="AA_TRANSFER_CLASS_5"/>
    <property type="match status" value="1"/>
</dbReference>
<reference evidence="7 8" key="1">
    <citation type="journal article" date="2020" name="ISME J.">
        <title>Enrichment and physiological characterization of a novel comammox Nitrospira indicates ammonium inhibition of complete nitrification.</title>
        <authorList>
            <person name="Sakoula D."/>
            <person name="Koch H."/>
            <person name="Frank J."/>
            <person name="Jetten M.S.M."/>
            <person name="van Kessel M.A.H.J."/>
            <person name="Lucker S."/>
        </authorList>
    </citation>
    <scope>NUCLEOTIDE SEQUENCE [LARGE SCALE GENOMIC DNA]</scope>
    <source>
        <strain evidence="7">Comreactor17</strain>
    </source>
</reference>
<evidence type="ECO:0000256" key="4">
    <source>
        <dbReference type="ARBA" id="ARBA00050776"/>
    </source>
</evidence>
<name>A0A7S8FIE5_9BACT</name>
<proteinExistence type="inferred from homology"/>
<evidence type="ECO:0000313" key="8">
    <source>
        <dbReference type="Proteomes" id="UP000593737"/>
    </source>
</evidence>
<dbReference type="InterPro" id="IPR015421">
    <property type="entry name" value="PyrdxlP-dep_Trfase_major"/>
</dbReference>
<accession>A0A7S8FIE5</accession>
<dbReference type="PANTHER" id="PTHR43586">
    <property type="entry name" value="CYSTEINE DESULFURASE"/>
    <property type="match status" value="1"/>
</dbReference>
<dbReference type="InterPro" id="IPR020578">
    <property type="entry name" value="Aminotrans_V_PyrdxlP_BS"/>
</dbReference>
<evidence type="ECO:0000256" key="5">
    <source>
        <dbReference type="RuleBase" id="RU004504"/>
    </source>
</evidence>
<dbReference type="AlphaFoldDB" id="A0A7S8FIE5"/>
<organism evidence="7 8">
    <name type="scientific">Candidatus Nitrospira kreftii</name>
    <dbReference type="NCBI Taxonomy" id="2652173"/>
    <lineage>
        <taxon>Bacteria</taxon>
        <taxon>Pseudomonadati</taxon>
        <taxon>Nitrospirota</taxon>
        <taxon>Nitrospiria</taxon>
        <taxon>Nitrospirales</taxon>
        <taxon>Nitrospiraceae</taxon>
        <taxon>Nitrospira</taxon>
    </lineage>
</organism>
<dbReference type="EMBL" id="CP047423">
    <property type="protein sequence ID" value="QPD06385.1"/>
    <property type="molecule type" value="Genomic_DNA"/>
</dbReference>
<dbReference type="GO" id="GO:0031071">
    <property type="term" value="F:cysteine desulfurase activity"/>
    <property type="evidence" value="ECO:0007669"/>
    <property type="project" value="UniProtKB-EC"/>
</dbReference>